<dbReference type="AlphaFoldDB" id="A0A2U1QC30"/>
<dbReference type="Proteomes" id="UP000245207">
    <property type="component" value="Unassembled WGS sequence"/>
</dbReference>
<gene>
    <name evidence="1" type="ORF">CTI12_AA006570</name>
</gene>
<proteinExistence type="predicted"/>
<reference evidence="1 2" key="1">
    <citation type="journal article" date="2018" name="Mol. Plant">
        <title>The genome of Artemisia annua provides insight into the evolution of Asteraceae family and artemisinin biosynthesis.</title>
        <authorList>
            <person name="Shen Q."/>
            <person name="Zhang L."/>
            <person name="Liao Z."/>
            <person name="Wang S."/>
            <person name="Yan T."/>
            <person name="Shi P."/>
            <person name="Liu M."/>
            <person name="Fu X."/>
            <person name="Pan Q."/>
            <person name="Wang Y."/>
            <person name="Lv Z."/>
            <person name="Lu X."/>
            <person name="Zhang F."/>
            <person name="Jiang W."/>
            <person name="Ma Y."/>
            <person name="Chen M."/>
            <person name="Hao X."/>
            <person name="Li L."/>
            <person name="Tang Y."/>
            <person name="Lv G."/>
            <person name="Zhou Y."/>
            <person name="Sun X."/>
            <person name="Brodelius P.E."/>
            <person name="Rose J.K.C."/>
            <person name="Tang K."/>
        </authorList>
    </citation>
    <scope>NUCLEOTIDE SEQUENCE [LARGE SCALE GENOMIC DNA]</scope>
    <source>
        <strain evidence="2">cv. Huhao1</strain>
        <tissue evidence="1">Leaf</tissue>
    </source>
</reference>
<evidence type="ECO:0000313" key="1">
    <source>
        <dbReference type="EMBL" id="PWA95570.1"/>
    </source>
</evidence>
<accession>A0A2U1QC30</accession>
<name>A0A2U1QC30_ARTAN</name>
<dbReference type="EMBL" id="PKPP01000233">
    <property type="protein sequence ID" value="PWA95570.1"/>
    <property type="molecule type" value="Genomic_DNA"/>
</dbReference>
<keyword evidence="2" id="KW-1185">Reference proteome</keyword>
<sequence>MPPKSTEVCERRLTKDSARERMVKVLPDCGRLSTRRSRRSDRGSCGRLSLTDQYAGIKADTQAFIDGVVWHLDVDHHPGLRSPRVSVCRDSRYVVGFRRRERSVPIYVGVKGELRGHPSTRGLGWRTMVYRVVMPIAARALKLVWKNAAAAIPLYTMLRTRFLNELHRRECKHRGCERLSYLKKNFISINQMKKVNLLPACGQSRYLFSAALLLHSHDYHKRVAISKGLCTHDFLSYGDD</sequence>
<organism evidence="1 2">
    <name type="scientific">Artemisia annua</name>
    <name type="common">Sweet wormwood</name>
    <dbReference type="NCBI Taxonomy" id="35608"/>
    <lineage>
        <taxon>Eukaryota</taxon>
        <taxon>Viridiplantae</taxon>
        <taxon>Streptophyta</taxon>
        <taxon>Embryophyta</taxon>
        <taxon>Tracheophyta</taxon>
        <taxon>Spermatophyta</taxon>
        <taxon>Magnoliopsida</taxon>
        <taxon>eudicotyledons</taxon>
        <taxon>Gunneridae</taxon>
        <taxon>Pentapetalae</taxon>
        <taxon>asterids</taxon>
        <taxon>campanulids</taxon>
        <taxon>Asterales</taxon>
        <taxon>Asteraceae</taxon>
        <taxon>Asteroideae</taxon>
        <taxon>Anthemideae</taxon>
        <taxon>Artemisiinae</taxon>
        <taxon>Artemisia</taxon>
    </lineage>
</organism>
<evidence type="ECO:0000313" key="2">
    <source>
        <dbReference type="Proteomes" id="UP000245207"/>
    </source>
</evidence>
<protein>
    <submittedName>
        <fullName evidence="1">Uncharacterized protein</fullName>
    </submittedName>
</protein>
<comment type="caution">
    <text evidence="1">The sequence shown here is derived from an EMBL/GenBank/DDBJ whole genome shotgun (WGS) entry which is preliminary data.</text>
</comment>